<keyword evidence="1" id="KW-0813">Transport</keyword>
<evidence type="ECO:0000256" key="5">
    <source>
        <dbReference type="ARBA" id="ARBA00037066"/>
    </source>
</evidence>
<feature type="domain" description="ABC transporter" evidence="6">
    <location>
        <begin position="5"/>
        <end position="239"/>
    </location>
</feature>
<organism evidence="7 8">
    <name type="scientific">Pendulispora rubella</name>
    <dbReference type="NCBI Taxonomy" id="2741070"/>
    <lineage>
        <taxon>Bacteria</taxon>
        <taxon>Pseudomonadati</taxon>
        <taxon>Myxococcota</taxon>
        <taxon>Myxococcia</taxon>
        <taxon>Myxococcales</taxon>
        <taxon>Sorangiineae</taxon>
        <taxon>Pendulisporaceae</taxon>
        <taxon>Pendulispora</taxon>
    </lineage>
</organism>
<dbReference type="Pfam" id="PF00005">
    <property type="entry name" value="ABC_tran"/>
    <property type="match status" value="1"/>
</dbReference>
<dbReference type="Gene3D" id="3.40.50.300">
    <property type="entry name" value="P-loop containing nucleotide triphosphate hydrolases"/>
    <property type="match status" value="1"/>
</dbReference>
<dbReference type="Proteomes" id="UP001374803">
    <property type="component" value="Chromosome"/>
</dbReference>
<dbReference type="SMART" id="SM00382">
    <property type="entry name" value="AAA"/>
    <property type="match status" value="1"/>
</dbReference>
<dbReference type="PANTHER" id="PTHR42794">
    <property type="entry name" value="HEMIN IMPORT ATP-BINDING PROTEIN HMUV"/>
    <property type="match status" value="1"/>
</dbReference>
<evidence type="ECO:0000256" key="3">
    <source>
        <dbReference type="ARBA" id="ARBA00022840"/>
    </source>
</evidence>
<name>A0ABZ2L2T6_9BACT</name>
<dbReference type="InterPro" id="IPR003439">
    <property type="entry name" value="ABC_transporter-like_ATP-bd"/>
</dbReference>
<comment type="function">
    <text evidence="5">Part of the ABC transporter complex HmuTUV involved in hemin import. Responsible for energy coupling to the transport system.</text>
</comment>
<evidence type="ECO:0000313" key="8">
    <source>
        <dbReference type="Proteomes" id="UP001374803"/>
    </source>
</evidence>
<accession>A0ABZ2L2T6</accession>
<protein>
    <submittedName>
        <fullName evidence="7">ABC transporter ATP-binding protein</fullName>
    </submittedName>
</protein>
<evidence type="ECO:0000256" key="2">
    <source>
        <dbReference type="ARBA" id="ARBA00022741"/>
    </source>
</evidence>
<dbReference type="PROSITE" id="PS50893">
    <property type="entry name" value="ABC_TRANSPORTER_2"/>
    <property type="match status" value="1"/>
</dbReference>
<dbReference type="GO" id="GO:0005524">
    <property type="term" value="F:ATP binding"/>
    <property type="evidence" value="ECO:0007669"/>
    <property type="project" value="UniProtKB-KW"/>
</dbReference>
<dbReference type="SUPFAM" id="SSF52540">
    <property type="entry name" value="P-loop containing nucleoside triphosphate hydrolases"/>
    <property type="match status" value="1"/>
</dbReference>
<dbReference type="RefSeq" id="WP_394834747.1">
    <property type="nucleotide sequence ID" value="NZ_CP089929.1"/>
</dbReference>
<evidence type="ECO:0000256" key="4">
    <source>
        <dbReference type="ARBA" id="ARBA00022967"/>
    </source>
</evidence>
<reference evidence="7" key="1">
    <citation type="submission" date="2021-12" db="EMBL/GenBank/DDBJ databases">
        <title>Discovery of the Pendulisporaceae a myxobacterial family with distinct sporulation behavior and unique specialized metabolism.</title>
        <authorList>
            <person name="Garcia R."/>
            <person name="Popoff A."/>
            <person name="Bader C.D."/>
            <person name="Loehr J."/>
            <person name="Walesch S."/>
            <person name="Walt C."/>
            <person name="Boldt J."/>
            <person name="Bunk B."/>
            <person name="Haeckl F.J.F.P.J."/>
            <person name="Gunesch A.P."/>
            <person name="Birkelbach J."/>
            <person name="Nuebel U."/>
            <person name="Pietschmann T."/>
            <person name="Bach T."/>
            <person name="Mueller R."/>
        </authorList>
    </citation>
    <scope>NUCLEOTIDE SEQUENCE</scope>
    <source>
        <strain evidence="7">MSr11367</strain>
    </source>
</reference>
<gene>
    <name evidence="7" type="ORF">LVJ94_50455</name>
</gene>
<dbReference type="EMBL" id="CP089983">
    <property type="protein sequence ID" value="WXB05105.1"/>
    <property type="molecule type" value="Genomic_DNA"/>
</dbReference>
<dbReference type="InterPro" id="IPR027417">
    <property type="entry name" value="P-loop_NTPase"/>
</dbReference>
<keyword evidence="3 7" id="KW-0067">ATP-binding</keyword>
<dbReference type="PANTHER" id="PTHR42794:SF1">
    <property type="entry name" value="HEMIN IMPORT ATP-BINDING PROTEIN HMUV"/>
    <property type="match status" value="1"/>
</dbReference>
<keyword evidence="2" id="KW-0547">Nucleotide-binding</keyword>
<dbReference type="InterPro" id="IPR003593">
    <property type="entry name" value="AAA+_ATPase"/>
</dbReference>
<proteinExistence type="predicted"/>
<dbReference type="PROSITE" id="PS00211">
    <property type="entry name" value="ABC_TRANSPORTER_1"/>
    <property type="match status" value="1"/>
</dbReference>
<evidence type="ECO:0000256" key="1">
    <source>
        <dbReference type="ARBA" id="ARBA00022448"/>
    </source>
</evidence>
<keyword evidence="4" id="KW-1278">Translocase</keyword>
<sequence>MPDALRVSDLRIVRGARTVVDGVTFAAQAGRILGVLGPNGAGKSSLVKAIAGILPYEGDVALEGTSAAQLDRAGRARRMAYVPQQSELRSPLSVREVVAHGRYAHHVGRVRGTDGDRAAIERALHLGEAASLAHRAFTALSQGERQRVLLARALATEARLLLLDEPTAALDVGHALRLYRLLRTLAKAGYAILAVLHPLEEALDWTDDAILLEQGRIVLSGKTRDVIRAGSLERVYGVNLVPNGALGFRLPNEEPS</sequence>
<evidence type="ECO:0000259" key="6">
    <source>
        <dbReference type="PROSITE" id="PS50893"/>
    </source>
</evidence>
<evidence type="ECO:0000313" key="7">
    <source>
        <dbReference type="EMBL" id="WXB05105.1"/>
    </source>
</evidence>
<dbReference type="InterPro" id="IPR017871">
    <property type="entry name" value="ABC_transporter-like_CS"/>
</dbReference>
<keyword evidence="8" id="KW-1185">Reference proteome</keyword>